<dbReference type="Gene3D" id="1.20.1440.20">
    <property type="entry name" value="LemA-like domain"/>
    <property type="match status" value="1"/>
</dbReference>
<evidence type="ECO:0000313" key="6">
    <source>
        <dbReference type="EMBL" id="BBH25255.1"/>
    </source>
</evidence>
<dbReference type="PANTHER" id="PTHR34478:SF2">
    <property type="entry name" value="MEMBRANE PROTEIN"/>
    <property type="match status" value="1"/>
</dbReference>
<dbReference type="OrthoDB" id="9804152at2"/>
<proteinExistence type="inferred from homology"/>
<dbReference type="KEGG" id="ebm:SG0102_01890"/>
<dbReference type="EMBL" id="AP019309">
    <property type="protein sequence ID" value="BBH25255.1"/>
    <property type="molecule type" value="Genomic_DNA"/>
</dbReference>
<keyword evidence="4" id="KW-1133">Transmembrane helix</keyword>
<dbReference type="RefSeq" id="WP_125118220.1">
    <property type="nucleotide sequence ID" value="NZ_AP019309.1"/>
</dbReference>
<dbReference type="GO" id="GO:0016020">
    <property type="term" value="C:membrane"/>
    <property type="evidence" value="ECO:0007669"/>
    <property type="project" value="UniProtKB-SubCell"/>
</dbReference>
<comment type="subcellular location">
    <subcellularLocation>
        <location evidence="1">Membrane</location>
        <topology evidence="1">Single-pass membrane protein</topology>
    </subcellularLocation>
</comment>
<reference evidence="6 7" key="1">
    <citation type="submission" date="2018-11" db="EMBL/GenBank/DDBJ databases">
        <title>Novel Erysipelotrichaceae bacterium isolated from small intestine of a swine.</title>
        <authorList>
            <person name="Kim J.S."/>
            <person name="Choe H."/>
            <person name="Lee Y.R."/>
            <person name="Kim K.M."/>
            <person name="Park D.S."/>
        </authorList>
    </citation>
    <scope>NUCLEOTIDE SEQUENCE [LARGE SCALE GENOMIC DNA]</scope>
    <source>
        <strain evidence="6 7">SG0102</strain>
    </source>
</reference>
<dbReference type="InterPro" id="IPR007156">
    <property type="entry name" value="MamQ_LemA"/>
</dbReference>
<organism evidence="6 7">
    <name type="scientific">Intestinibaculum porci</name>
    <dbReference type="NCBI Taxonomy" id="2487118"/>
    <lineage>
        <taxon>Bacteria</taxon>
        <taxon>Bacillati</taxon>
        <taxon>Bacillota</taxon>
        <taxon>Erysipelotrichia</taxon>
        <taxon>Erysipelotrichales</taxon>
        <taxon>Erysipelotrichaceae</taxon>
        <taxon>Intestinibaculum</taxon>
    </lineage>
</organism>
<dbReference type="PANTHER" id="PTHR34478">
    <property type="entry name" value="PROTEIN LEMA"/>
    <property type="match status" value="1"/>
</dbReference>
<dbReference type="Pfam" id="PF04011">
    <property type="entry name" value="LemA"/>
    <property type="match status" value="1"/>
</dbReference>
<dbReference type="Proteomes" id="UP000268059">
    <property type="component" value="Chromosome"/>
</dbReference>
<evidence type="ECO:0000256" key="5">
    <source>
        <dbReference type="ARBA" id="ARBA00023136"/>
    </source>
</evidence>
<name>A0A3G9JA55_9FIRM</name>
<accession>A0A3G9JA55</accession>
<gene>
    <name evidence="6" type="primary">lemA</name>
    <name evidence="6" type="ORF">SG0102_01890</name>
</gene>
<keyword evidence="7" id="KW-1185">Reference proteome</keyword>
<keyword evidence="5" id="KW-0472">Membrane</keyword>
<evidence type="ECO:0000256" key="2">
    <source>
        <dbReference type="ARBA" id="ARBA00008854"/>
    </source>
</evidence>
<evidence type="ECO:0000256" key="3">
    <source>
        <dbReference type="ARBA" id="ARBA00022692"/>
    </source>
</evidence>
<evidence type="ECO:0000313" key="7">
    <source>
        <dbReference type="Proteomes" id="UP000268059"/>
    </source>
</evidence>
<evidence type="ECO:0000256" key="1">
    <source>
        <dbReference type="ARBA" id="ARBA00004167"/>
    </source>
</evidence>
<sequence>MVLIIVIVIVALLVIYGIATFNGLVKLRNKAQAAWAQVDVVLKRRADLIPNLVETVKGYASHESKTLTEVMNARNRYTKATTAEDKIESSNMLTQALGHLFAVAEAYPDLKANTNFLELQKQLQETEDKIQYARQFYNDDVTQYKNKCEMFPSNIIAGIGGFKAMPFYEIDEASREAPKVSF</sequence>
<dbReference type="InParanoid" id="A0A3G9JA55"/>
<dbReference type="AlphaFoldDB" id="A0A3G9JA55"/>
<protein>
    <submittedName>
        <fullName evidence="6">Membrane protein</fullName>
    </submittedName>
</protein>
<keyword evidence="3" id="KW-0812">Transmembrane</keyword>
<dbReference type="InterPro" id="IPR023353">
    <property type="entry name" value="LemA-like_dom_sf"/>
</dbReference>
<dbReference type="SUPFAM" id="SSF140478">
    <property type="entry name" value="LemA-like"/>
    <property type="match status" value="1"/>
</dbReference>
<comment type="similarity">
    <text evidence="2">Belongs to the LemA family.</text>
</comment>
<evidence type="ECO:0000256" key="4">
    <source>
        <dbReference type="ARBA" id="ARBA00022989"/>
    </source>
</evidence>